<reference evidence="2 3" key="1">
    <citation type="journal article" date="2022" name="Syst. Appl. Microbiol.">
        <title>Natronocalculus amylovorans gen. nov., sp. nov., and Natranaeroarchaeum aerophilus sp. nov., dominant culturable amylolytic natronoarchaea from hypersaline soda lakes in southwestern Siberia.</title>
        <authorList>
            <person name="Sorokin D.Y."/>
            <person name="Elcheninov A.G."/>
            <person name="Khizhniak T.V."/>
            <person name="Koenen M."/>
            <person name="Bale N.J."/>
            <person name="Damste J.S.S."/>
            <person name="Kublanov I.V."/>
        </authorList>
    </citation>
    <scope>NUCLEOTIDE SEQUENCE [LARGE SCALE GENOMIC DNA]</scope>
    <source>
        <strain evidence="2 3">AArc-St1-1</strain>
    </source>
</reference>
<dbReference type="InterPro" id="IPR052158">
    <property type="entry name" value="INH-QAR"/>
</dbReference>
<organism evidence="2 3">
    <name type="scientific">Natranaeroarchaeum aerophilus</name>
    <dbReference type="NCBI Taxonomy" id="2917711"/>
    <lineage>
        <taxon>Archaea</taxon>
        <taxon>Methanobacteriati</taxon>
        <taxon>Methanobacteriota</taxon>
        <taxon>Stenosarchaea group</taxon>
        <taxon>Halobacteria</taxon>
        <taxon>Halobacteriales</taxon>
        <taxon>Natronoarchaeaceae</taxon>
        <taxon>Natranaeroarchaeum</taxon>
    </lineage>
</organism>
<evidence type="ECO:0000313" key="2">
    <source>
        <dbReference type="EMBL" id="MCL9814237.1"/>
    </source>
</evidence>
<dbReference type="Pfam" id="PF01965">
    <property type="entry name" value="DJ-1_PfpI"/>
    <property type="match status" value="1"/>
</dbReference>
<proteinExistence type="predicted"/>
<feature type="domain" description="DJ-1/PfpI" evidence="1">
    <location>
        <begin position="11"/>
        <end position="179"/>
    </location>
</feature>
<dbReference type="EMBL" id="JAKRVY010000006">
    <property type="protein sequence ID" value="MCL9814237.1"/>
    <property type="molecule type" value="Genomic_DNA"/>
</dbReference>
<dbReference type="Proteomes" id="UP001202674">
    <property type="component" value="Unassembled WGS sequence"/>
</dbReference>
<dbReference type="RefSeq" id="WP_250597140.1">
    <property type="nucleotide sequence ID" value="NZ_JAKRVY010000006.1"/>
</dbReference>
<protein>
    <submittedName>
        <fullName evidence="2">DJ-1/PfpI family protein</fullName>
    </submittedName>
</protein>
<comment type="caution">
    <text evidence="2">The sequence shown here is derived from an EMBL/GenBank/DDBJ whole genome shotgun (WGS) entry which is preliminary data.</text>
</comment>
<sequence>MDVDSPTTLEILCYDGFDELDVVGPFEVFTTAADRGCSIDVRLVTFAPTDRTTASRGLTIEADGPIGDDPDLLVVPGGGWNTRGEASAWAVTQNEVALDAIRRRHDAGTTIAAVCTGGMILATAGLLDGRPATTHASAHDQLSDHGAVPVDARVVDNGDILTAGGVTSGIDLSLWIIEQICGADIADGVATTIEHDRSNDIRVIE</sequence>
<dbReference type="InterPro" id="IPR002818">
    <property type="entry name" value="DJ-1/PfpI"/>
</dbReference>
<evidence type="ECO:0000259" key="1">
    <source>
        <dbReference type="Pfam" id="PF01965"/>
    </source>
</evidence>
<dbReference type="PANTHER" id="PTHR43130:SF3">
    <property type="entry name" value="HTH-TYPE TRANSCRIPTIONAL REGULATOR RV1931C"/>
    <property type="match status" value="1"/>
</dbReference>
<evidence type="ECO:0000313" key="3">
    <source>
        <dbReference type="Proteomes" id="UP001202674"/>
    </source>
</evidence>
<gene>
    <name evidence="2" type="ORF">AArcSt11_11290</name>
</gene>
<dbReference type="CDD" id="cd03139">
    <property type="entry name" value="GATase1_PfpI_2"/>
    <property type="match status" value="1"/>
</dbReference>
<accession>A0AAE3FRC3</accession>
<keyword evidence="3" id="KW-1185">Reference proteome</keyword>
<dbReference type="InterPro" id="IPR029062">
    <property type="entry name" value="Class_I_gatase-like"/>
</dbReference>
<dbReference type="AlphaFoldDB" id="A0AAE3FRC3"/>
<dbReference type="Gene3D" id="3.40.50.880">
    <property type="match status" value="1"/>
</dbReference>
<name>A0AAE3FRC3_9EURY</name>
<dbReference type="PANTHER" id="PTHR43130">
    <property type="entry name" value="ARAC-FAMILY TRANSCRIPTIONAL REGULATOR"/>
    <property type="match status" value="1"/>
</dbReference>
<dbReference type="SUPFAM" id="SSF52317">
    <property type="entry name" value="Class I glutamine amidotransferase-like"/>
    <property type="match status" value="1"/>
</dbReference>